<gene>
    <name evidence="2" type="ORF">GD597_21565</name>
</gene>
<keyword evidence="3" id="KW-1185">Reference proteome</keyword>
<feature type="non-terminal residue" evidence="2">
    <location>
        <position position="214"/>
    </location>
</feature>
<dbReference type="AlphaFoldDB" id="A0A8J8FIQ2"/>
<dbReference type="SUPFAM" id="SSF49373">
    <property type="entry name" value="Invasin/intimin cell-adhesion fragments"/>
    <property type="match status" value="2"/>
</dbReference>
<proteinExistence type="predicted"/>
<evidence type="ECO:0000259" key="1">
    <source>
        <dbReference type="Pfam" id="PF02368"/>
    </source>
</evidence>
<evidence type="ECO:0000313" key="2">
    <source>
        <dbReference type="EMBL" id="NNV58062.1"/>
    </source>
</evidence>
<comment type="caution">
    <text evidence="2">The sequence shown here is derived from an EMBL/GenBank/DDBJ whole genome shotgun (WGS) entry which is preliminary data.</text>
</comment>
<dbReference type="EMBL" id="WHPF01000044">
    <property type="protein sequence ID" value="NNV58062.1"/>
    <property type="molecule type" value="Genomic_DNA"/>
</dbReference>
<dbReference type="Pfam" id="PF02368">
    <property type="entry name" value="Big_2"/>
    <property type="match status" value="1"/>
</dbReference>
<sequence>MINAAGCSDSVSKPIVVSALPVIAPITGPDSVCVGHTINLSEVTAGGSWLSNNSGIATITNTGLVTGISAGTVRISYTVINAAGCSDSVSKTIVVSALPVIAPIAGPDSVCVGHTINLSEVTAGGSWLSNNSGIVTISSGGLITGISAGTVRISYTVINAAGCSDSVSKTIVVSALPVIAPITGPDSVCVGHTINLSEVTAGGSWLSNNIGIAT</sequence>
<dbReference type="Gene3D" id="2.60.40.1080">
    <property type="match status" value="2"/>
</dbReference>
<dbReference type="InterPro" id="IPR008964">
    <property type="entry name" value="Invasin/intimin_cell_adhesion"/>
</dbReference>
<evidence type="ECO:0000313" key="3">
    <source>
        <dbReference type="Proteomes" id="UP000598971"/>
    </source>
</evidence>
<name>A0A8J8FIQ2_9BACT</name>
<feature type="domain" description="BIG2" evidence="1">
    <location>
        <begin position="48"/>
        <end position="79"/>
    </location>
</feature>
<organism evidence="2 3">
    <name type="scientific">Limnovirga soli</name>
    <dbReference type="NCBI Taxonomy" id="2656915"/>
    <lineage>
        <taxon>Bacteria</taxon>
        <taxon>Pseudomonadati</taxon>
        <taxon>Bacteroidota</taxon>
        <taxon>Chitinophagia</taxon>
        <taxon>Chitinophagales</taxon>
        <taxon>Chitinophagaceae</taxon>
        <taxon>Limnovirga</taxon>
    </lineage>
</organism>
<dbReference type="InterPro" id="IPR003343">
    <property type="entry name" value="Big_2"/>
</dbReference>
<protein>
    <recommendedName>
        <fullName evidence="1">BIG2 domain-containing protein</fullName>
    </recommendedName>
</protein>
<accession>A0A8J8FIQ2</accession>
<reference evidence="2" key="1">
    <citation type="submission" date="2019-10" db="EMBL/GenBank/DDBJ databases">
        <title>Draft genome sequence of Panacibacter sp. KCS-6.</title>
        <authorList>
            <person name="Yim K.J."/>
        </authorList>
    </citation>
    <scope>NUCLEOTIDE SEQUENCE</scope>
    <source>
        <strain evidence="2">KCS-6</strain>
    </source>
</reference>
<dbReference type="Proteomes" id="UP000598971">
    <property type="component" value="Unassembled WGS sequence"/>
</dbReference>